<dbReference type="EC" id="2.3.1.48" evidence="2"/>
<feature type="compositionally biased region" description="Acidic residues" evidence="1">
    <location>
        <begin position="50"/>
        <end position="86"/>
    </location>
</feature>
<feature type="region of interest" description="Disordered" evidence="1">
    <location>
        <begin position="1"/>
        <end position="87"/>
    </location>
</feature>
<feature type="non-terminal residue" evidence="2">
    <location>
        <position position="226"/>
    </location>
</feature>
<gene>
    <name evidence="2" type="ORF">TGP89_201710A</name>
</gene>
<proteinExistence type="predicted"/>
<reference evidence="2 3" key="1">
    <citation type="submission" date="2014-03" db="EMBL/GenBank/DDBJ databases">
        <authorList>
            <person name="Sibley D."/>
            <person name="Venepally P."/>
            <person name="Karamycheva S."/>
            <person name="Hadjithomas M."/>
            <person name="Khan A."/>
            <person name="Brunk B."/>
            <person name="Roos D."/>
            <person name="Caler E."/>
            <person name="Lorenzi H."/>
        </authorList>
    </citation>
    <scope>NUCLEOTIDE SEQUENCE [LARGE SCALE GENOMIC DNA]</scope>
    <source>
        <strain evidence="3">p89</strain>
    </source>
</reference>
<comment type="caution">
    <text evidence="2">The sequence shown here is derived from an EMBL/GenBank/DDBJ whole genome shotgun (WGS) entry which is preliminary data.</text>
</comment>
<feature type="compositionally biased region" description="Basic residues" evidence="1">
    <location>
        <begin position="24"/>
        <end position="33"/>
    </location>
</feature>
<evidence type="ECO:0000256" key="1">
    <source>
        <dbReference type="SAM" id="MobiDB-lite"/>
    </source>
</evidence>
<organism evidence="2 3">
    <name type="scientific">Toxoplasma gondii p89</name>
    <dbReference type="NCBI Taxonomy" id="943119"/>
    <lineage>
        <taxon>Eukaryota</taxon>
        <taxon>Sar</taxon>
        <taxon>Alveolata</taxon>
        <taxon>Apicomplexa</taxon>
        <taxon>Conoidasida</taxon>
        <taxon>Coccidia</taxon>
        <taxon>Eucoccidiorida</taxon>
        <taxon>Eimeriorina</taxon>
        <taxon>Sarcocystidae</taxon>
        <taxon>Toxoplasma</taxon>
    </lineage>
</organism>
<dbReference type="GO" id="GO:0061733">
    <property type="term" value="F:protein-lysine-acetyltransferase activity"/>
    <property type="evidence" value="ECO:0007669"/>
    <property type="project" value="UniProtKB-EC"/>
</dbReference>
<sequence length="226" mass="25211">MAARGSGRPKGGSRGRRKEEAGQKRKRLIPRKRQTAETEPALRKRAKKDEDEEISSDDADGPSFSGDEELASVDGDDNGESAQDAEVEVRHGLRADRLLAVSLACASGVSARPQAAADMRRRAGGRRRVGGDSGASFLWGRAFRVSPRPSCLHRRQGLLRDSLGPARREKNHFRGRTKRRACRRSLPPSPRRLCGARRTLLLLRRRRRTRANLGCPQQHKKVRKTL</sequence>
<name>A0A086KLV0_TOXGO</name>
<accession>A0A086KLV0</accession>
<dbReference type="AlphaFoldDB" id="A0A086KLV0"/>
<evidence type="ECO:0000313" key="3">
    <source>
        <dbReference type="Proteomes" id="UP000028828"/>
    </source>
</evidence>
<dbReference type="EMBL" id="AEYI02000779">
    <property type="protein sequence ID" value="KFG45368.1"/>
    <property type="molecule type" value="Genomic_DNA"/>
</dbReference>
<feature type="compositionally biased region" description="Basic residues" evidence="1">
    <location>
        <begin position="169"/>
        <end position="183"/>
    </location>
</feature>
<feature type="region of interest" description="Disordered" evidence="1">
    <location>
        <begin position="164"/>
        <end position="189"/>
    </location>
</feature>
<protein>
    <submittedName>
        <fullName evidence="2">WD domain, G-beta repeat-containing protein</fullName>
        <ecNumber evidence="2">2.3.1.48</ecNumber>
    </submittedName>
</protein>
<evidence type="ECO:0000313" key="2">
    <source>
        <dbReference type="EMBL" id="KFG45368.1"/>
    </source>
</evidence>
<keyword evidence="2" id="KW-0012">Acyltransferase</keyword>
<dbReference type="VEuPathDB" id="ToxoDB:TGP89_201710A"/>
<dbReference type="Proteomes" id="UP000028828">
    <property type="component" value="Unassembled WGS sequence"/>
</dbReference>
<keyword evidence="2" id="KW-0808">Transferase</keyword>